<dbReference type="GO" id="GO:0016491">
    <property type="term" value="F:oxidoreductase activity"/>
    <property type="evidence" value="ECO:0007669"/>
    <property type="project" value="UniProtKB-KW"/>
</dbReference>
<organism evidence="2 3">
    <name type="scientific">Obba rivulosa</name>
    <dbReference type="NCBI Taxonomy" id="1052685"/>
    <lineage>
        <taxon>Eukaryota</taxon>
        <taxon>Fungi</taxon>
        <taxon>Dikarya</taxon>
        <taxon>Basidiomycota</taxon>
        <taxon>Agaricomycotina</taxon>
        <taxon>Agaricomycetes</taxon>
        <taxon>Polyporales</taxon>
        <taxon>Gelatoporiaceae</taxon>
        <taxon>Obba</taxon>
    </lineage>
</organism>
<dbReference type="AlphaFoldDB" id="A0A8E2DQS9"/>
<reference evidence="2 3" key="1">
    <citation type="submission" date="2016-07" db="EMBL/GenBank/DDBJ databases">
        <title>Draft genome of the white-rot fungus Obba rivulosa 3A-2.</title>
        <authorList>
            <consortium name="DOE Joint Genome Institute"/>
            <person name="Miettinen O."/>
            <person name="Riley R."/>
            <person name="Acob R."/>
            <person name="Barry K."/>
            <person name="Cullen D."/>
            <person name="De Vries R."/>
            <person name="Hainaut M."/>
            <person name="Hatakka A."/>
            <person name="Henrissat B."/>
            <person name="Hilden K."/>
            <person name="Kuo R."/>
            <person name="Labutti K."/>
            <person name="Lipzen A."/>
            <person name="Makela M.R."/>
            <person name="Sandor L."/>
            <person name="Spatafora J.W."/>
            <person name="Grigoriev I.V."/>
            <person name="Hibbett D.S."/>
        </authorList>
    </citation>
    <scope>NUCLEOTIDE SEQUENCE [LARGE SCALE GENOMIC DNA]</scope>
    <source>
        <strain evidence="2 3">3A-2</strain>
    </source>
</reference>
<dbReference type="Pfam" id="PF00106">
    <property type="entry name" value="adh_short"/>
    <property type="match status" value="1"/>
</dbReference>
<evidence type="ECO:0000313" key="3">
    <source>
        <dbReference type="Proteomes" id="UP000250043"/>
    </source>
</evidence>
<dbReference type="PRINTS" id="PR00081">
    <property type="entry name" value="GDHRDH"/>
</dbReference>
<dbReference type="EMBL" id="KV722348">
    <property type="protein sequence ID" value="OCH93974.1"/>
    <property type="molecule type" value="Genomic_DNA"/>
</dbReference>
<accession>A0A8E2DQS9</accession>
<dbReference type="PANTHER" id="PTHR43157:SF31">
    <property type="entry name" value="PHOSPHATIDYLINOSITOL-GLYCAN BIOSYNTHESIS CLASS F PROTEIN"/>
    <property type="match status" value="1"/>
</dbReference>
<sequence>MFFSKQFDPAVDVPSLAGKVYFVTGGNAGMGYATCQHLARHGAKVYMGARSEERANAALETLRSEGFEPGNGQVVFHPLDLSDPRKAKESGESLVQQETRLDGLILNAALMMADYAKSIDGIQDVMTVNHFSHFVFTRTLLPLLKTTAAQPGSDVRIVAVSSGAHSMVSKMRFRDLDDINKEYTDAMLPKMARYGMSKLANILFIKELQKRLDAENTPIIALSLHPGGVNTDGAQKSVENANIVVRGLFAALKGVIFRSASEGAYTSVFAAASPAVRAEPEKYKGAYLVPVAQVGQPSADARDPALAAELWATTEKVLADLGI</sequence>
<dbReference type="InterPro" id="IPR002347">
    <property type="entry name" value="SDR_fam"/>
</dbReference>
<proteinExistence type="predicted"/>
<evidence type="ECO:0000313" key="2">
    <source>
        <dbReference type="EMBL" id="OCH93974.1"/>
    </source>
</evidence>
<dbReference type="SUPFAM" id="SSF51735">
    <property type="entry name" value="NAD(P)-binding Rossmann-fold domains"/>
    <property type="match status" value="1"/>
</dbReference>
<name>A0A8E2DQS9_9APHY</name>
<dbReference type="InterPro" id="IPR036291">
    <property type="entry name" value="NAD(P)-bd_dom_sf"/>
</dbReference>
<evidence type="ECO:0000256" key="1">
    <source>
        <dbReference type="ARBA" id="ARBA00023002"/>
    </source>
</evidence>
<dbReference type="PANTHER" id="PTHR43157">
    <property type="entry name" value="PHOSPHATIDYLINOSITOL-GLYCAN BIOSYNTHESIS CLASS F PROTEIN-RELATED"/>
    <property type="match status" value="1"/>
</dbReference>
<dbReference type="Gene3D" id="3.40.50.720">
    <property type="entry name" value="NAD(P)-binding Rossmann-like Domain"/>
    <property type="match status" value="1"/>
</dbReference>
<dbReference type="Proteomes" id="UP000250043">
    <property type="component" value="Unassembled WGS sequence"/>
</dbReference>
<gene>
    <name evidence="2" type="ORF">OBBRIDRAFT_748465</name>
</gene>
<dbReference type="OrthoDB" id="191139at2759"/>
<keyword evidence="3" id="KW-1185">Reference proteome</keyword>
<protein>
    <submittedName>
        <fullName evidence="2">NAD-P-binding protein</fullName>
    </submittedName>
</protein>
<keyword evidence="1" id="KW-0560">Oxidoreductase</keyword>